<keyword evidence="3" id="KW-1185">Reference proteome</keyword>
<dbReference type="AlphaFoldDB" id="A0AAQ4EUE6"/>
<sequence>MSNPAFGGSQQSKMNAATVITSFALATVALAASLKREEINKNTAVPEKNDDSLRKTGAALEVLGKVLQEKELSADTEETLADVVGALQLLSDSAGVQEDFTSEYFWKKIRRAVENVAKVVVVNKVVGAVASTIG</sequence>
<organism evidence="2 3">
    <name type="scientific">Amblyomma americanum</name>
    <name type="common">Lone star tick</name>
    <dbReference type="NCBI Taxonomy" id="6943"/>
    <lineage>
        <taxon>Eukaryota</taxon>
        <taxon>Metazoa</taxon>
        <taxon>Ecdysozoa</taxon>
        <taxon>Arthropoda</taxon>
        <taxon>Chelicerata</taxon>
        <taxon>Arachnida</taxon>
        <taxon>Acari</taxon>
        <taxon>Parasitiformes</taxon>
        <taxon>Ixodida</taxon>
        <taxon>Ixodoidea</taxon>
        <taxon>Ixodidae</taxon>
        <taxon>Amblyomminae</taxon>
        <taxon>Amblyomma</taxon>
    </lineage>
</organism>
<gene>
    <name evidence="2" type="ORF">V5799_020322</name>
</gene>
<dbReference type="Proteomes" id="UP001321473">
    <property type="component" value="Unassembled WGS sequence"/>
</dbReference>
<feature type="chain" id="PRO_5043001096" description="Secreted protein" evidence="1">
    <location>
        <begin position="32"/>
        <end position="134"/>
    </location>
</feature>
<evidence type="ECO:0008006" key="4">
    <source>
        <dbReference type="Google" id="ProtNLM"/>
    </source>
</evidence>
<comment type="caution">
    <text evidence="2">The sequence shown here is derived from an EMBL/GenBank/DDBJ whole genome shotgun (WGS) entry which is preliminary data.</text>
</comment>
<accession>A0AAQ4EUE6</accession>
<keyword evidence="1" id="KW-0732">Signal</keyword>
<evidence type="ECO:0000313" key="3">
    <source>
        <dbReference type="Proteomes" id="UP001321473"/>
    </source>
</evidence>
<dbReference type="EMBL" id="JARKHS020010856">
    <property type="protein sequence ID" value="KAK8778337.1"/>
    <property type="molecule type" value="Genomic_DNA"/>
</dbReference>
<evidence type="ECO:0000256" key="1">
    <source>
        <dbReference type="SAM" id="SignalP"/>
    </source>
</evidence>
<proteinExistence type="predicted"/>
<reference evidence="2 3" key="1">
    <citation type="journal article" date="2023" name="Arcadia Sci">
        <title>De novo assembly of a long-read Amblyomma americanum tick genome.</title>
        <authorList>
            <person name="Chou S."/>
            <person name="Poskanzer K.E."/>
            <person name="Rollins M."/>
            <person name="Thuy-Boun P.S."/>
        </authorList>
    </citation>
    <scope>NUCLEOTIDE SEQUENCE [LARGE SCALE GENOMIC DNA]</scope>
    <source>
        <strain evidence="2">F_SG_1</strain>
        <tissue evidence="2">Salivary glands</tissue>
    </source>
</reference>
<feature type="signal peptide" evidence="1">
    <location>
        <begin position="1"/>
        <end position="31"/>
    </location>
</feature>
<protein>
    <recommendedName>
        <fullName evidence="4">Secreted protein</fullName>
    </recommendedName>
</protein>
<name>A0AAQ4EUE6_AMBAM</name>
<evidence type="ECO:0000313" key="2">
    <source>
        <dbReference type="EMBL" id="KAK8778337.1"/>
    </source>
</evidence>